<gene>
    <name evidence="1" type="ORF">BJ508DRAFT_326195</name>
</gene>
<dbReference type="AlphaFoldDB" id="A0A3N4IAN6"/>
<evidence type="ECO:0000313" key="1">
    <source>
        <dbReference type="EMBL" id="RPA81738.1"/>
    </source>
</evidence>
<accession>A0A3N4IAN6</accession>
<reference evidence="1 2" key="1">
    <citation type="journal article" date="2018" name="Nat. Ecol. Evol.">
        <title>Pezizomycetes genomes reveal the molecular basis of ectomycorrhizal truffle lifestyle.</title>
        <authorList>
            <person name="Murat C."/>
            <person name="Payen T."/>
            <person name="Noel B."/>
            <person name="Kuo A."/>
            <person name="Morin E."/>
            <person name="Chen J."/>
            <person name="Kohler A."/>
            <person name="Krizsan K."/>
            <person name="Balestrini R."/>
            <person name="Da Silva C."/>
            <person name="Montanini B."/>
            <person name="Hainaut M."/>
            <person name="Levati E."/>
            <person name="Barry K.W."/>
            <person name="Belfiori B."/>
            <person name="Cichocki N."/>
            <person name="Clum A."/>
            <person name="Dockter R.B."/>
            <person name="Fauchery L."/>
            <person name="Guy J."/>
            <person name="Iotti M."/>
            <person name="Le Tacon F."/>
            <person name="Lindquist E.A."/>
            <person name="Lipzen A."/>
            <person name="Malagnac F."/>
            <person name="Mello A."/>
            <person name="Molinier V."/>
            <person name="Miyauchi S."/>
            <person name="Poulain J."/>
            <person name="Riccioni C."/>
            <person name="Rubini A."/>
            <person name="Sitrit Y."/>
            <person name="Splivallo R."/>
            <person name="Traeger S."/>
            <person name="Wang M."/>
            <person name="Zifcakova L."/>
            <person name="Wipf D."/>
            <person name="Zambonelli A."/>
            <person name="Paolocci F."/>
            <person name="Nowrousian M."/>
            <person name="Ottonello S."/>
            <person name="Baldrian P."/>
            <person name="Spatafora J.W."/>
            <person name="Henrissat B."/>
            <person name="Nagy L.G."/>
            <person name="Aury J.M."/>
            <person name="Wincker P."/>
            <person name="Grigoriev I.V."/>
            <person name="Bonfante P."/>
            <person name="Martin F.M."/>
        </authorList>
    </citation>
    <scope>NUCLEOTIDE SEQUENCE [LARGE SCALE GENOMIC DNA]</scope>
    <source>
        <strain evidence="1 2">RN42</strain>
    </source>
</reference>
<keyword evidence="2" id="KW-1185">Reference proteome</keyword>
<dbReference type="EMBL" id="ML119677">
    <property type="protein sequence ID" value="RPA81738.1"/>
    <property type="molecule type" value="Genomic_DNA"/>
</dbReference>
<evidence type="ECO:0000313" key="2">
    <source>
        <dbReference type="Proteomes" id="UP000275078"/>
    </source>
</evidence>
<dbReference type="Proteomes" id="UP000275078">
    <property type="component" value="Unassembled WGS sequence"/>
</dbReference>
<organism evidence="1 2">
    <name type="scientific">Ascobolus immersus RN42</name>
    <dbReference type="NCBI Taxonomy" id="1160509"/>
    <lineage>
        <taxon>Eukaryota</taxon>
        <taxon>Fungi</taxon>
        <taxon>Dikarya</taxon>
        <taxon>Ascomycota</taxon>
        <taxon>Pezizomycotina</taxon>
        <taxon>Pezizomycetes</taxon>
        <taxon>Pezizales</taxon>
        <taxon>Ascobolaceae</taxon>
        <taxon>Ascobolus</taxon>
    </lineage>
</organism>
<sequence>MPSVTDERFDFLPVGVLLGEQARVLIKMMKTVKEEEGKSISRFVHRDTIRNCNVDERMENSMKRVYLDGLENRLANLTQHATMLYRDAVERETVLAECRECIEYMKKEYCVEAEERTIERNSRLQFANRGLAECKEKEADCKRRIQEMYDLIRVWFSSTDAGMPSEMTTLKELLGK</sequence>
<proteinExistence type="predicted"/>
<protein>
    <submittedName>
        <fullName evidence="1">Uncharacterized protein</fullName>
    </submittedName>
</protein>
<name>A0A3N4IAN6_ASCIM</name>